<gene>
    <name evidence="2" type="ORF">MM415A01181_0012</name>
    <name evidence="1" type="ORF">MM415B00360_0031</name>
</gene>
<evidence type="ECO:0000313" key="1">
    <source>
        <dbReference type="EMBL" id="QJA66169.1"/>
    </source>
</evidence>
<evidence type="ECO:0000313" key="2">
    <source>
        <dbReference type="EMBL" id="QJA77947.1"/>
    </source>
</evidence>
<organism evidence="2">
    <name type="scientific">viral metagenome</name>
    <dbReference type="NCBI Taxonomy" id="1070528"/>
    <lineage>
        <taxon>unclassified sequences</taxon>
        <taxon>metagenomes</taxon>
        <taxon>organismal metagenomes</taxon>
    </lineage>
</organism>
<proteinExistence type="predicted"/>
<protein>
    <submittedName>
        <fullName evidence="2">Uncharacterized protein</fullName>
    </submittedName>
</protein>
<reference evidence="2" key="1">
    <citation type="submission" date="2020-03" db="EMBL/GenBank/DDBJ databases">
        <title>The deep terrestrial virosphere.</title>
        <authorList>
            <person name="Holmfeldt K."/>
            <person name="Nilsson E."/>
            <person name="Simone D."/>
            <person name="Lopez-Fernandez M."/>
            <person name="Wu X."/>
            <person name="de Brujin I."/>
            <person name="Lundin D."/>
            <person name="Andersson A."/>
            <person name="Bertilsson S."/>
            <person name="Dopson M."/>
        </authorList>
    </citation>
    <scope>NUCLEOTIDE SEQUENCE</scope>
    <source>
        <strain evidence="2">MM415A01181</strain>
        <strain evidence="1">MM415B00360</strain>
    </source>
</reference>
<name>A0A6M3K829_9ZZZZ</name>
<sequence length="67" mass="8189">MGYFKNNPKKPFEVRVPNKIRKRIAMHEETPVYVKPPIRSATEILRRRYKRDSLWSRFVNRLKKFLG</sequence>
<dbReference type="EMBL" id="MT141550">
    <property type="protein sequence ID" value="QJA66169.1"/>
    <property type="molecule type" value="Genomic_DNA"/>
</dbReference>
<dbReference type="AlphaFoldDB" id="A0A6M3K829"/>
<dbReference type="EMBL" id="MT142311">
    <property type="protein sequence ID" value="QJA77947.1"/>
    <property type="molecule type" value="Genomic_DNA"/>
</dbReference>
<accession>A0A6M3K829</accession>